<sequence>MTELVLPDVLRERAVRPGDRRYPLLRSTYTRVAAPALILLPENAAEVAAALEVAHDSGLPLSVRSGGHGLSGRSSNDGGIVLDVSAIDGVEVIDDGARVIRVGAGARWANVAAALAPHGWAISSGDHGNVGVGGLATAGGIGWLARSYGLTIDHIRAVDVVLPDGRLVHADATHDPDLFWAMRGAGDGVGVALAFEIEATPLRAVGFGQVMVEADRDGKTLRRWSEYLAAAPRELTGNAMVFPDGTGFAAQFIAVVAGDDQDRVRDLIAPLAELGVRPLDVAAQLVPYPALVSTGHLHPNTGQQPATTTNALLPTLTDDSARALMDVAAAPGRTLLQLRALGGAINDVAPDATAYTHRHQQVLAVLTQFPPGGGAELDAAAALLTPYADGAYRNFESRPDGVSFEGAFPGATGERVRDLHRRYDPDGLLRRVAATGSAVEPAP</sequence>
<protein>
    <submittedName>
        <fullName evidence="7">FAD/FMN-containing dehydrogenase</fullName>
    </submittedName>
</protein>
<keyword evidence="5" id="KW-0560">Oxidoreductase</keyword>
<dbReference type="SUPFAM" id="SSF56176">
    <property type="entry name" value="FAD-binding/transporter-associated domain-like"/>
    <property type="match status" value="1"/>
</dbReference>
<comment type="cofactor">
    <cofactor evidence="1">
        <name>FAD</name>
        <dbReference type="ChEBI" id="CHEBI:57692"/>
    </cofactor>
</comment>
<comment type="similarity">
    <text evidence="2">Belongs to the oxygen-dependent FAD-linked oxidoreductase family.</text>
</comment>
<dbReference type="Gene3D" id="3.40.462.20">
    <property type="match status" value="1"/>
</dbReference>
<keyword evidence="8" id="KW-1185">Reference proteome</keyword>
<organism evidence="7 8">
    <name type="scientific">Jiangella mangrovi</name>
    <dbReference type="NCBI Taxonomy" id="1524084"/>
    <lineage>
        <taxon>Bacteria</taxon>
        <taxon>Bacillati</taxon>
        <taxon>Actinomycetota</taxon>
        <taxon>Actinomycetes</taxon>
        <taxon>Jiangellales</taxon>
        <taxon>Jiangellaceae</taxon>
        <taxon>Jiangella</taxon>
    </lineage>
</organism>
<proteinExistence type="inferred from homology"/>
<dbReference type="Pfam" id="PF01565">
    <property type="entry name" value="FAD_binding_4"/>
    <property type="match status" value="1"/>
</dbReference>
<dbReference type="GO" id="GO:0016491">
    <property type="term" value="F:oxidoreductase activity"/>
    <property type="evidence" value="ECO:0007669"/>
    <property type="project" value="UniProtKB-KW"/>
</dbReference>
<keyword evidence="3" id="KW-0285">Flavoprotein</keyword>
<evidence type="ECO:0000256" key="5">
    <source>
        <dbReference type="ARBA" id="ARBA00023002"/>
    </source>
</evidence>
<dbReference type="Proteomes" id="UP000542813">
    <property type="component" value="Unassembled WGS sequence"/>
</dbReference>
<reference evidence="7 8" key="1">
    <citation type="submission" date="2020-08" db="EMBL/GenBank/DDBJ databases">
        <title>Sequencing the genomes of 1000 actinobacteria strains.</title>
        <authorList>
            <person name="Klenk H.-P."/>
        </authorList>
    </citation>
    <scope>NUCLEOTIDE SEQUENCE [LARGE SCALE GENOMIC DNA]</scope>
    <source>
        <strain evidence="7 8">DSM 102122</strain>
    </source>
</reference>
<dbReference type="InterPro" id="IPR016169">
    <property type="entry name" value="FAD-bd_PCMH_sub2"/>
</dbReference>
<evidence type="ECO:0000256" key="1">
    <source>
        <dbReference type="ARBA" id="ARBA00001974"/>
    </source>
</evidence>
<accession>A0A7W9GKX4</accession>
<name>A0A7W9GKX4_9ACTN</name>
<dbReference type="EMBL" id="JACHMM010000001">
    <property type="protein sequence ID" value="MBB5785765.1"/>
    <property type="molecule type" value="Genomic_DNA"/>
</dbReference>
<dbReference type="PROSITE" id="PS00862">
    <property type="entry name" value="OX2_COVAL_FAD"/>
    <property type="match status" value="1"/>
</dbReference>
<evidence type="ECO:0000256" key="2">
    <source>
        <dbReference type="ARBA" id="ARBA00005466"/>
    </source>
</evidence>
<feature type="domain" description="FAD-binding PCMH-type" evidence="6">
    <location>
        <begin position="31"/>
        <end position="202"/>
    </location>
</feature>
<evidence type="ECO:0000256" key="4">
    <source>
        <dbReference type="ARBA" id="ARBA00022827"/>
    </source>
</evidence>
<dbReference type="InterPro" id="IPR016166">
    <property type="entry name" value="FAD-bd_PCMH"/>
</dbReference>
<dbReference type="PANTHER" id="PTHR42973:SF39">
    <property type="entry name" value="FAD-BINDING PCMH-TYPE DOMAIN-CONTAINING PROTEIN"/>
    <property type="match status" value="1"/>
</dbReference>
<evidence type="ECO:0000256" key="3">
    <source>
        <dbReference type="ARBA" id="ARBA00022630"/>
    </source>
</evidence>
<dbReference type="InterPro" id="IPR050416">
    <property type="entry name" value="FAD-linked_Oxidoreductase"/>
</dbReference>
<dbReference type="PANTHER" id="PTHR42973">
    <property type="entry name" value="BINDING OXIDOREDUCTASE, PUTATIVE (AFU_ORTHOLOGUE AFUA_1G17690)-RELATED"/>
    <property type="match status" value="1"/>
</dbReference>
<evidence type="ECO:0000313" key="7">
    <source>
        <dbReference type="EMBL" id="MBB5785765.1"/>
    </source>
</evidence>
<dbReference type="PROSITE" id="PS51387">
    <property type="entry name" value="FAD_PCMH"/>
    <property type="match status" value="1"/>
</dbReference>
<keyword evidence="4" id="KW-0274">FAD</keyword>
<dbReference type="InterPro" id="IPR036318">
    <property type="entry name" value="FAD-bd_PCMH-like_sf"/>
</dbReference>
<dbReference type="RefSeq" id="WP_184818736.1">
    <property type="nucleotide sequence ID" value="NZ_JACHMM010000001.1"/>
</dbReference>
<dbReference type="Gene3D" id="3.30.43.10">
    <property type="entry name" value="Uridine Diphospho-n-acetylenolpyruvylglucosamine Reductase, domain 2"/>
    <property type="match status" value="1"/>
</dbReference>
<gene>
    <name evidence="7" type="ORF">HD601_000340</name>
</gene>
<dbReference type="InterPro" id="IPR006094">
    <property type="entry name" value="Oxid_FAD_bind_N"/>
</dbReference>
<dbReference type="InterPro" id="IPR016167">
    <property type="entry name" value="FAD-bd_PCMH_sub1"/>
</dbReference>
<evidence type="ECO:0000313" key="8">
    <source>
        <dbReference type="Proteomes" id="UP000542813"/>
    </source>
</evidence>
<comment type="caution">
    <text evidence="7">The sequence shown here is derived from an EMBL/GenBank/DDBJ whole genome shotgun (WGS) entry which is preliminary data.</text>
</comment>
<dbReference type="InterPro" id="IPR006093">
    <property type="entry name" value="Oxy_OxRdtase_FAD_BS"/>
</dbReference>
<evidence type="ECO:0000259" key="6">
    <source>
        <dbReference type="PROSITE" id="PS51387"/>
    </source>
</evidence>
<dbReference type="GO" id="GO:0071949">
    <property type="term" value="F:FAD binding"/>
    <property type="evidence" value="ECO:0007669"/>
    <property type="project" value="InterPro"/>
</dbReference>
<dbReference type="AlphaFoldDB" id="A0A7W9GKX4"/>
<dbReference type="Gene3D" id="3.30.465.10">
    <property type="match status" value="1"/>
</dbReference>